<feature type="compositionally biased region" description="Low complexity" evidence="1">
    <location>
        <begin position="76"/>
        <end position="104"/>
    </location>
</feature>
<dbReference type="EMBL" id="JASCSA010000001">
    <property type="protein sequence ID" value="MDI5882904.1"/>
    <property type="molecule type" value="Genomic_DNA"/>
</dbReference>
<evidence type="ECO:0000313" key="3">
    <source>
        <dbReference type="Proteomes" id="UP001229025"/>
    </source>
</evidence>
<protein>
    <submittedName>
        <fullName evidence="2">DUF3306 domain-containing protein</fullName>
    </submittedName>
</protein>
<dbReference type="InterPro" id="IPR021735">
    <property type="entry name" value="DUF3306"/>
</dbReference>
<dbReference type="Proteomes" id="UP001229025">
    <property type="component" value="Unassembled WGS sequence"/>
</dbReference>
<keyword evidence="3" id="KW-1185">Reference proteome</keyword>
<reference evidence="3" key="2">
    <citation type="submission" date="2023-07" db="EMBL/GenBank/DDBJ databases">
        <title>Genome-based characterization of strain KMM 296 and proposal for reclassification of Cobetia litoralis and Cobetia pacifica, and emended description of the species Cobetia amphilecti and Cobetia marina.</title>
        <authorList>
            <person name="Balabanova L."/>
            <person name="Nedashkovskaya O."/>
        </authorList>
    </citation>
    <scope>NUCLEOTIDE SEQUENCE [LARGE SCALE GENOMIC DNA]</scope>
    <source>
        <strain evidence="3">NRIC 0815</strain>
    </source>
</reference>
<comment type="caution">
    <text evidence="2">The sequence shown here is derived from an EMBL/GenBank/DDBJ whole genome shotgun (WGS) entry which is preliminary data.</text>
</comment>
<proteinExistence type="predicted"/>
<gene>
    <name evidence="2" type="ORF">QLT01_00880</name>
</gene>
<feature type="compositionally biased region" description="Basic and acidic residues" evidence="1">
    <location>
        <begin position="23"/>
        <end position="32"/>
    </location>
</feature>
<evidence type="ECO:0000313" key="2">
    <source>
        <dbReference type="EMBL" id="MDI5882904.1"/>
    </source>
</evidence>
<sequence>MSQHDDNASPAHEGLFSRWSRRKQGDSRREDQLSQPDSTEVSKADSLPPSQVGVASESRADTPAARGSQHESLSGDSPSSAAEQAAEQATAESDQQAADADNAEVPVIELPDPDTLTPDADISAFMQSGVDPALRQRALRRIFMGGEHSVRDGLDDYDQDFSQMRPLAEGVADTLRSWTRKVEEGLEKLGEASETPQADTAQETDDQIAEQAPDGEAPVGESHATPSDEIVESPDPQAIRAEDSREPAPASDDVGGVRHKP</sequence>
<feature type="region of interest" description="Disordered" evidence="1">
    <location>
        <begin position="186"/>
        <end position="261"/>
    </location>
</feature>
<accession>A0ABT6UJQ1</accession>
<evidence type="ECO:0000256" key="1">
    <source>
        <dbReference type="SAM" id="MobiDB-lite"/>
    </source>
</evidence>
<dbReference type="Pfam" id="PF11748">
    <property type="entry name" value="DUF3306"/>
    <property type="match status" value="1"/>
</dbReference>
<dbReference type="RefSeq" id="WP_284726111.1">
    <property type="nucleotide sequence ID" value="NZ_JASCSA010000001.1"/>
</dbReference>
<reference evidence="2 3" key="1">
    <citation type="submission" date="2023-04" db="EMBL/GenBank/DDBJ databases">
        <authorList>
            <person name="Otstavnykh N."/>
            <person name="Seitkalieva A."/>
            <person name="Bystritskaya E."/>
        </authorList>
    </citation>
    <scope>NUCLEOTIDE SEQUENCE [LARGE SCALE GENOMIC DNA]</scope>
    <source>
        <strain evidence="2 3">NRIC 0815</strain>
    </source>
</reference>
<name>A0ABT6UJQ1_9GAMM</name>
<feature type="region of interest" description="Disordered" evidence="1">
    <location>
        <begin position="1"/>
        <end position="120"/>
    </location>
</feature>
<organism evidence="2 3">
    <name type="scientific">Cobetia amphilecti</name>
    <dbReference type="NCBI Taxonomy" id="1055104"/>
    <lineage>
        <taxon>Bacteria</taxon>
        <taxon>Pseudomonadati</taxon>
        <taxon>Pseudomonadota</taxon>
        <taxon>Gammaproteobacteria</taxon>
        <taxon>Oceanospirillales</taxon>
        <taxon>Halomonadaceae</taxon>
        <taxon>Cobetia</taxon>
    </lineage>
</organism>